<feature type="region of interest" description="Disordered" evidence="1">
    <location>
        <begin position="133"/>
        <end position="162"/>
    </location>
</feature>
<feature type="compositionally biased region" description="Basic and acidic residues" evidence="1">
    <location>
        <begin position="26"/>
        <end position="43"/>
    </location>
</feature>
<feature type="compositionally biased region" description="Polar residues" evidence="1">
    <location>
        <begin position="1"/>
        <end position="24"/>
    </location>
</feature>
<dbReference type="EMBL" id="JROU02001602">
    <property type="protein sequence ID" value="OEH75853.1"/>
    <property type="molecule type" value="Genomic_DNA"/>
</dbReference>
<keyword evidence="3" id="KW-1185">Reference proteome</keyword>
<dbReference type="VEuPathDB" id="ToxoDB:LOC34620523"/>
<protein>
    <submittedName>
        <fullName evidence="2">Uncharacterized protein</fullName>
    </submittedName>
</protein>
<dbReference type="AlphaFoldDB" id="A0A1D3CXC5"/>
<dbReference type="InParanoid" id="A0A1D3CXC5"/>
<dbReference type="Proteomes" id="UP000095192">
    <property type="component" value="Unassembled WGS sequence"/>
</dbReference>
<gene>
    <name evidence="2" type="ORF">cyc_03906</name>
</gene>
<evidence type="ECO:0000313" key="3">
    <source>
        <dbReference type="Proteomes" id="UP000095192"/>
    </source>
</evidence>
<feature type="region of interest" description="Disordered" evidence="1">
    <location>
        <begin position="1"/>
        <end position="45"/>
    </location>
</feature>
<comment type="caution">
    <text evidence="2">The sequence shown here is derived from an EMBL/GenBank/DDBJ whole genome shotgun (WGS) entry which is preliminary data.</text>
</comment>
<sequence length="679" mass="72777">MVAASSSRRLSQPKTSDAAATSSSGEEEKGAFERVRNKGRAERQQAQSYGLYRSMGVSLREITVYDLPDKICLIALNPQYHLQSQQAASASSGNGTDCGSLRGHCCSCTCFGRLLTLRKAVLSPAAVVDATSKSKSSNVDDTYKNDSITDKPHGNNRGNSSSLDSGFIRCEQHCLSTAGAFHSTRDMLRQQERITTAGALPDIAAAAAEEGLDPLPVFALEGTIIVQGGLKQQTIAIAPQQQLERQQEEQQGIQFFQISVLARRSQFAAGTRFYSRGLERPPICADAFSDCISTTSSSFCSKPLGVANEVEYLSAPEVHSYLKQHFHWLLQRYEQPLLLVDLVRQSHPVEGRLSTAFREALGLCVDEFAVHLHLSKESSNCNGNSSFAPEGSTPGCTSSGSSTIADEGVAADGGKAAHQEQQRPLPHVKYYNLDWHARSESVGFDAVFAELGLLSSRLLEQTGAHEDALKATADGLLVQQDQHARRVYAEKLLIDQSGLQPKEQRLQQQQQGGACLSVVEVAATSAYEELGRFGESTVAFPPFSRMAVDKTAGPCASSGPTTGQAAAAWRVPPDELLPSSGYYHLSGTTEADLSPPAALASQLGFRNESGLVAVLGDLWRGIGDHISIQVGKGDNRHAVSAVDCTLQGERFLCSAEDLPKVSSADGPIASCEGRVDPDT</sequence>
<feature type="compositionally biased region" description="Low complexity" evidence="1">
    <location>
        <begin position="391"/>
        <end position="403"/>
    </location>
</feature>
<reference evidence="2 3" key="1">
    <citation type="journal article" date="2016" name="BMC Genomics">
        <title>Comparative genomics reveals Cyclospora cayetanensis possesses coccidia-like metabolism and invasion components but unique surface antigens.</title>
        <authorList>
            <person name="Liu S."/>
            <person name="Wang L."/>
            <person name="Zheng H."/>
            <person name="Xu Z."/>
            <person name="Roellig D.M."/>
            <person name="Li N."/>
            <person name="Frace M.A."/>
            <person name="Tang K."/>
            <person name="Arrowood M.J."/>
            <person name="Moss D.M."/>
            <person name="Zhang L."/>
            <person name="Feng Y."/>
            <person name="Xiao L."/>
        </authorList>
    </citation>
    <scope>NUCLEOTIDE SEQUENCE [LARGE SCALE GENOMIC DNA]</scope>
    <source>
        <strain evidence="2 3">CHN_HEN01</strain>
    </source>
</reference>
<evidence type="ECO:0000313" key="2">
    <source>
        <dbReference type="EMBL" id="OEH75853.1"/>
    </source>
</evidence>
<dbReference type="VEuPathDB" id="ToxoDB:cyc_03906"/>
<accession>A0A1D3CXC5</accession>
<feature type="region of interest" description="Disordered" evidence="1">
    <location>
        <begin position="383"/>
        <end position="421"/>
    </location>
</feature>
<proteinExistence type="predicted"/>
<feature type="compositionally biased region" description="Basic and acidic residues" evidence="1">
    <location>
        <begin position="141"/>
        <end position="153"/>
    </location>
</feature>
<organism evidence="2 3">
    <name type="scientific">Cyclospora cayetanensis</name>
    <dbReference type="NCBI Taxonomy" id="88456"/>
    <lineage>
        <taxon>Eukaryota</taxon>
        <taxon>Sar</taxon>
        <taxon>Alveolata</taxon>
        <taxon>Apicomplexa</taxon>
        <taxon>Conoidasida</taxon>
        <taxon>Coccidia</taxon>
        <taxon>Eucoccidiorida</taxon>
        <taxon>Eimeriorina</taxon>
        <taxon>Eimeriidae</taxon>
        <taxon>Cyclospora</taxon>
    </lineage>
</organism>
<evidence type="ECO:0000256" key="1">
    <source>
        <dbReference type="SAM" id="MobiDB-lite"/>
    </source>
</evidence>
<name>A0A1D3CXC5_9EIME</name>